<gene>
    <name evidence="14" type="ORF">TTHERM_00672290</name>
</gene>
<dbReference type="eggNOG" id="KOG1695">
    <property type="taxonomic scope" value="Eukaryota"/>
</dbReference>
<feature type="transmembrane region" description="Helical" evidence="12">
    <location>
        <begin position="106"/>
        <end position="124"/>
    </location>
</feature>
<dbReference type="GO" id="GO:0012505">
    <property type="term" value="C:endomembrane system"/>
    <property type="evidence" value="ECO:0007669"/>
    <property type="project" value="TreeGrafter"/>
</dbReference>
<keyword evidence="9 12" id="KW-0472">Membrane</keyword>
<dbReference type="RefSeq" id="XP_001015006.3">
    <property type="nucleotide sequence ID" value="XM_001015006.3"/>
</dbReference>
<evidence type="ECO:0000256" key="1">
    <source>
        <dbReference type="ARBA" id="ARBA00004127"/>
    </source>
</evidence>
<proteinExistence type="predicted"/>
<keyword evidence="7" id="KW-0862">Zinc</keyword>
<dbReference type="STRING" id="312017.Q23E26"/>
<dbReference type="AlphaFoldDB" id="Q23E26"/>
<evidence type="ECO:0000313" key="15">
    <source>
        <dbReference type="Proteomes" id="UP000009168"/>
    </source>
</evidence>
<dbReference type="KEGG" id="tet:TTHERM_00672290"/>
<evidence type="ECO:0000256" key="2">
    <source>
        <dbReference type="ARBA" id="ARBA00004906"/>
    </source>
</evidence>
<dbReference type="FunCoup" id="Q23E26">
    <property type="interactions" value="245"/>
</dbReference>
<keyword evidence="8 12" id="KW-1133">Transmembrane helix</keyword>
<evidence type="ECO:0000256" key="12">
    <source>
        <dbReference type="SAM" id="Phobius"/>
    </source>
</evidence>
<feature type="transmembrane region" description="Helical" evidence="12">
    <location>
        <begin position="215"/>
        <end position="234"/>
    </location>
</feature>
<evidence type="ECO:0000313" key="14">
    <source>
        <dbReference type="EMBL" id="EAR94761.3"/>
    </source>
</evidence>
<feature type="compositionally biased region" description="Polar residues" evidence="11">
    <location>
        <begin position="538"/>
        <end position="557"/>
    </location>
</feature>
<keyword evidence="5" id="KW-0479">Metal-binding</keyword>
<comment type="subcellular location">
    <subcellularLocation>
        <location evidence="1">Endomembrane system</location>
        <topology evidence="1">Multi-pass membrane protein</topology>
    </subcellularLocation>
</comment>
<dbReference type="GO" id="GO:0061630">
    <property type="term" value="F:ubiquitin protein ligase activity"/>
    <property type="evidence" value="ECO:0007669"/>
    <property type="project" value="TreeGrafter"/>
</dbReference>
<dbReference type="EMBL" id="GG662711">
    <property type="protein sequence ID" value="EAR94761.3"/>
    <property type="molecule type" value="Genomic_DNA"/>
</dbReference>
<keyword evidence="6 10" id="KW-0863">Zinc-finger</keyword>
<dbReference type="InterPro" id="IPR001841">
    <property type="entry name" value="Znf_RING"/>
</dbReference>
<dbReference type="PANTHER" id="PTHR22763">
    <property type="entry name" value="RING ZINC FINGER PROTEIN"/>
    <property type="match status" value="1"/>
</dbReference>
<dbReference type="InterPro" id="IPR013083">
    <property type="entry name" value="Znf_RING/FYVE/PHD"/>
</dbReference>
<dbReference type="Gene3D" id="3.30.40.10">
    <property type="entry name" value="Zinc/RING finger domain, C3HC4 (zinc finger)"/>
    <property type="match status" value="1"/>
</dbReference>
<evidence type="ECO:0000256" key="8">
    <source>
        <dbReference type="ARBA" id="ARBA00022989"/>
    </source>
</evidence>
<reference evidence="15" key="1">
    <citation type="journal article" date="2006" name="PLoS Biol.">
        <title>Macronuclear genome sequence of the ciliate Tetrahymena thermophila, a model eukaryote.</title>
        <authorList>
            <person name="Eisen J.A."/>
            <person name="Coyne R.S."/>
            <person name="Wu M."/>
            <person name="Wu D."/>
            <person name="Thiagarajan M."/>
            <person name="Wortman J.R."/>
            <person name="Badger J.H."/>
            <person name="Ren Q."/>
            <person name="Amedeo P."/>
            <person name="Jones K.M."/>
            <person name="Tallon L.J."/>
            <person name="Delcher A.L."/>
            <person name="Salzberg S.L."/>
            <person name="Silva J.C."/>
            <person name="Haas B.J."/>
            <person name="Majoros W.H."/>
            <person name="Farzad M."/>
            <person name="Carlton J.M."/>
            <person name="Smith R.K. Jr."/>
            <person name="Garg J."/>
            <person name="Pearlman R.E."/>
            <person name="Karrer K.M."/>
            <person name="Sun L."/>
            <person name="Manning G."/>
            <person name="Elde N.C."/>
            <person name="Turkewitz A.P."/>
            <person name="Asai D.J."/>
            <person name="Wilkes D.E."/>
            <person name="Wang Y."/>
            <person name="Cai H."/>
            <person name="Collins K."/>
            <person name="Stewart B.A."/>
            <person name="Lee S.R."/>
            <person name="Wilamowska K."/>
            <person name="Weinberg Z."/>
            <person name="Ruzzo W.L."/>
            <person name="Wloga D."/>
            <person name="Gaertig J."/>
            <person name="Frankel J."/>
            <person name="Tsao C.-C."/>
            <person name="Gorovsky M.A."/>
            <person name="Keeling P.J."/>
            <person name="Waller R.F."/>
            <person name="Patron N.J."/>
            <person name="Cherry J.M."/>
            <person name="Stover N.A."/>
            <person name="Krieger C.J."/>
            <person name="del Toro C."/>
            <person name="Ryder H.F."/>
            <person name="Williamson S.C."/>
            <person name="Barbeau R.A."/>
            <person name="Hamilton E.P."/>
            <person name="Orias E."/>
        </authorList>
    </citation>
    <scope>NUCLEOTIDE SEQUENCE [LARGE SCALE GENOMIC DNA]</scope>
    <source>
        <strain evidence="15">SB210</strain>
    </source>
</reference>
<feature type="transmembrane region" description="Helical" evidence="12">
    <location>
        <begin position="175"/>
        <end position="194"/>
    </location>
</feature>
<sequence>MSVLTFKHYSFLSILLAGGAIINSYTIHEQFYPTIIYLTNQKSNKLIMLNFFFMLGLAFFKMIMSVFFGEIREIEKLSILDSLKRKIFDIVFIILIYKEDNFDSSFYSWLIVLGFIWVIHQAAIKRSEYLIAESITDVKMHMKLTVIYIALICLDSCVLRYMIKAFTNTSVDSYLILFFLEYLLISLNIIFPAIKYFTIAFEMFTYSHFQNKNNFFMVLEFVLTVCKLCIQLYMRIKYMLLFPFIVDLIENLIQLYNTIVKFFSSVKLLRLLNKLPDVNLEEIEEIDNTCLICLSEIKHGKKIGCGHFFHKNCLKELIQGKSNQLCPKCRSPINIEQAIKDHQNESKNQKKKNSEAIFKINFIKSQKDSGEQKDSKNQEQQTESKRFKFIENATIQEKIIFTLDDLINNIGNMIKSQINEPKIIQRVKGLIQDILKLEELIQTNEQKKLKVELNLENIFDFSQLLASTNTSLKKCGAISYGLPKIASYNRTFADECLRKKIELMNLLLLNCQRDMLLQTMFFGITKNLTNLKQDESENYQQEQKGSHQTNDGLFKTQSLNNNNNSSLAGETKKITKDISQLSKNTSVIVDETSIFQKNNSKIDPQEEERERRLAWIEKLQSQVSQSNEQQQNQQQEQQQQQNQNENQQDALASN</sequence>
<keyword evidence="15" id="KW-1185">Reference proteome</keyword>
<protein>
    <submittedName>
        <fullName evidence="14">Glutathione S-transferase, amine-terminal domain protein</fullName>
    </submittedName>
</protein>
<feature type="compositionally biased region" description="Low complexity" evidence="11">
    <location>
        <begin position="558"/>
        <end position="567"/>
    </location>
</feature>
<dbReference type="GO" id="GO:0043161">
    <property type="term" value="P:proteasome-mediated ubiquitin-dependent protein catabolic process"/>
    <property type="evidence" value="ECO:0007669"/>
    <property type="project" value="TreeGrafter"/>
</dbReference>
<keyword evidence="4 12" id="KW-0812">Transmembrane</keyword>
<evidence type="ECO:0000256" key="7">
    <source>
        <dbReference type="ARBA" id="ARBA00022833"/>
    </source>
</evidence>
<feature type="transmembrane region" description="Helical" evidence="12">
    <location>
        <begin position="145"/>
        <end position="163"/>
    </location>
</feature>
<feature type="domain" description="RING-type" evidence="13">
    <location>
        <begin position="290"/>
        <end position="330"/>
    </location>
</feature>
<evidence type="ECO:0000256" key="3">
    <source>
        <dbReference type="ARBA" id="ARBA00022679"/>
    </source>
</evidence>
<feature type="compositionally biased region" description="Low complexity" evidence="11">
    <location>
        <begin position="620"/>
        <end position="648"/>
    </location>
</feature>
<dbReference type="HOGENOM" id="CLU_361912_0_0_1"/>
<dbReference type="Proteomes" id="UP000009168">
    <property type="component" value="Unassembled WGS sequence"/>
</dbReference>
<dbReference type="InterPro" id="IPR050731">
    <property type="entry name" value="HRD1_E3_ubiq-ligases"/>
</dbReference>
<feature type="transmembrane region" description="Helical" evidence="12">
    <location>
        <begin position="6"/>
        <end position="25"/>
    </location>
</feature>
<dbReference type="Pfam" id="PF13639">
    <property type="entry name" value="zf-RING_2"/>
    <property type="match status" value="1"/>
</dbReference>
<evidence type="ECO:0000259" key="13">
    <source>
        <dbReference type="PROSITE" id="PS50089"/>
    </source>
</evidence>
<evidence type="ECO:0000256" key="10">
    <source>
        <dbReference type="PROSITE-ProRule" id="PRU00175"/>
    </source>
</evidence>
<organism evidence="14 15">
    <name type="scientific">Tetrahymena thermophila (strain SB210)</name>
    <dbReference type="NCBI Taxonomy" id="312017"/>
    <lineage>
        <taxon>Eukaryota</taxon>
        <taxon>Sar</taxon>
        <taxon>Alveolata</taxon>
        <taxon>Ciliophora</taxon>
        <taxon>Intramacronucleata</taxon>
        <taxon>Oligohymenophorea</taxon>
        <taxon>Hymenostomatida</taxon>
        <taxon>Tetrahymenina</taxon>
        <taxon>Tetrahymenidae</taxon>
        <taxon>Tetrahymena</taxon>
    </lineage>
</organism>
<evidence type="ECO:0000256" key="5">
    <source>
        <dbReference type="ARBA" id="ARBA00022723"/>
    </source>
</evidence>
<evidence type="ECO:0000256" key="11">
    <source>
        <dbReference type="SAM" id="MobiDB-lite"/>
    </source>
</evidence>
<dbReference type="InterPro" id="IPR057992">
    <property type="entry name" value="TPR_SYVN1_N"/>
</dbReference>
<dbReference type="PROSITE" id="PS50089">
    <property type="entry name" value="ZF_RING_2"/>
    <property type="match status" value="1"/>
</dbReference>
<feature type="region of interest" description="Disordered" evidence="11">
    <location>
        <begin position="618"/>
        <end position="654"/>
    </location>
</feature>
<accession>Q23E26</accession>
<dbReference type="GO" id="GO:0008270">
    <property type="term" value="F:zinc ion binding"/>
    <property type="evidence" value="ECO:0007669"/>
    <property type="project" value="UniProtKB-KW"/>
</dbReference>
<dbReference type="SMART" id="SM00184">
    <property type="entry name" value="RING"/>
    <property type="match status" value="1"/>
</dbReference>
<comment type="pathway">
    <text evidence="2">Protein modification; protein ubiquitination.</text>
</comment>
<dbReference type="eggNOG" id="KOG0802">
    <property type="taxonomic scope" value="Eukaryota"/>
</dbReference>
<dbReference type="SUPFAM" id="SSF57850">
    <property type="entry name" value="RING/U-box"/>
    <property type="match status" value="1"/>
</dbReference>
<dbReference type="InParanoid" id="Q23E26"/>
<feature type="transmembrane region" description="Helical" evidence="12">
    <location>
        <begin position="46"/>
        <end position="68"/>
    </location>
</feature>
<name>Q23E26_TETTS</name>
<evidence type="ECO:0000256" key="4">
    <source>
        <dbReference type="ARBA" id="ARBA00022692"/>
    </source>
</evidence>
<dbReference type="OrthoDB" id="296747at2759"/>
<evidence type="ECO:0000256" key="6">
    <source>
        <dbReference type="ARBA" id="ARBA00022771"/>
    </source>
</evidence>
<dbReference type="Pfam" id="PF25563">
    <property type="entry name" value="TPR_SYVN1_N"/>
    <property type="match status" value="1"/>
</dbReference>
<dbReference type="GeneID" id="7825924"/>
<evidence type="ECO:0000256" key="9">
    <source>
        <dbReference type="ARBA" id="ARBA00023136"/>
    </source>
</evidence>
<feature type="region of interest" description="Disordered" evidence="11">
    <location>
        <begin position="535"/>
        <end position="570"/>
    </location>
</feature>
<keyword evidence="3" id="KW-0808">Transferase</keyword>
<dbReference type="PANTHER" id="PTHR22763:SF162">
    <property type="entry name" value="TRANSMEMBRANE E3 UBIQUITIN-PROTEIN LIGASE 1"/>
    <property type="match status" value="1"/>
</dbReference>